<evidence type="ECO:0000259" key="12">
    <source>
        <dbReference type="Pfam" id="PF05658"/>
    </source>
</evidence>
<evidence type="ECO:0000259" key="11">
    <source>
        <dbReference type="Pfam" id="PF03895"/>
    </source>
</evidence>
<reference evidence="14 15" key="2">
    <citation type="journal article" date="2013" name="Genome Announc.">
        <title>Genome of the Root-Associated Plant Growth-Promoting Bacterium Variovorax paradoxus Strain EPS.</title>
        <authorList>
            <person name="Han J.I."/>
            <person name="Spain J.C."/>
            <person name="Leadbetter J.R."/>
            <person name="Ovchinnikova G."/>
            <person name="Goodwin L.A."/>
            <person name="Han C.S."/>
            <person name="Woyke T."/>
            <person name="Davenport K.W."/>
            <person name="Orwin P.M."/>
        </authorList>
    </citation>
    <scope>NUCLEOTIDE SEQUENCE [LARGE SCALE GENOMIC DNA]</scope>
    <source>
        <strain evidence="14 15">EPS</strain>
    </source>
</reference>
<evidence type="ECO:0000256" key="7">
    <source>
        <dbReference type="ARBA" id="ARBA00022729"/>
    </source>
</evidence>
<sequence>MASGQEAVAIGPQSLASGANSFAAGNGAKATADGAVAIGFGAQATGANAIAIGSGALATGSQAIGVDSRAGGGGVALGDKADAGGTVLSKAQNVSQGTAIGFNSLVTQSGGVALGAGSKATTAAGMVGYVPGSANAQQEAAIKATTSTQAAVSVGDAANGQFRQITGVAAGSADSDATNVAQLKAASTAAKASSVQYATNPDGSVNYNQITLGGGQAPGGTRISNVAPGILPGDAVNVQQLNQVQGQVGEVARIAYSGSAMAFAMSGTYLPTLYPGEKTVGVGFGNYKGYSAVALTFKALSDDGKMSWGAGLSTTGKEWGVNAGIGWKWK</sequence>
<proteinExistence type="inferred from homology"/>
<dbReference type="Pfam" id="PF03895">
    <property type="entry name" value="YadA_anchor"/>
    <property type="match status" value="1"/>
</dbReference>
<keyword evidence="9" id="KW-0472">Membrane</keyword>
<evidence type="ECO:0000256" key="5">
    <source>
        <dbReference type="ARBA" id="ARBA00022452"/>
    </source>
</evidence>
<evidence type="ECO:0000256" key="10">
    <source>
        <dbReference type="ARBA" id="ARBA00023237"/>
    </source>
</evidence>
<dbReference type="HOGENOM" id="CLU_046099_0_0_4"/>
<dbReference type="CDD" id="cd12820">
    <property type="entry name" value="LbR_YadA-like"/>
    <property type="match status" value="1"/>
</dbReference>
<dbReference type="Pfam" id="PF05658">
    <property type="entry name" value="YadA_head"/>
    <property type="match status" value="3"/>
</dbReference>
<keyword evidence="5" id="KW-1134">Transmembrane beta strand</keyword>
<dbReference type="Gene3D" id="3.30.1300.30">
    <property type="entry name" value="GSPII I/J protein-like"/>
    <property type="match status" value="1"/>
</dbReference>
<evidence type="ECO:0000256" key="6">
    <source>
        <dbReference type="ARBA" id="ARBA00022692"/>
    </source>
</evidence>
<dbReference type="InterPro" id="IPR005594">
    <property type="entry name" value="YadA_C"/>
</dbReference>
<dbReference type="Proteomes" id="UP000008917">
    <property type="component" value="Chromosome"/>
</dbReference>
<feature type="domain" description="Trimeric autotransporter adhesin YadA-like stalk" evidence="13">
    <location>
        <begin position="164"/>
        <end position="202"/>
    </location>
</feature>
<gene>
    <name evidence="14" type="ordered locus">Varpa_1586</name>
</gene>
<feature type="domain" description="Trimeric autotransporter adhesin YadA-like head" evidence="12">
    <location>
        <begin position="30"/>
        <end position="56"/>
    </location>
</feature>
<protein>
    <submittedName>
        <fullName evidence="14">YadA domain-containing protein</fullName>
    </submittedName>
</protein>
<evidence type="ECO:0000313" key="14">
    <source>
        <dbReference type="EMBL" id="ADU35796.1"/>
    </source>
</evidence>
<organism evidence="14 15">
    <name type="scientific">Variovorax paradoxus (strain EPS)</name>
    <dbReference type="NCBI Taxonomy" id="595537"/>
    <lineage>
        <taxon>Bacteria</taxon>
        <taxon>Pseudomonadati</taxon>
        <taxon>Pseudomonadota</taxon>
        <taxon>Betaproteobacteria</taxon>
        <taxon>Burkholderiales</taxon>
        <taxon>Comamonadaceae</taxon>
        <taxon>Variovorax</taxon>
    </lineage>
</organism>
<dbReference type="InterPro" id="IPR045584">
    <property type="entry name" value="Pilin-like"/>
</dbReference>
<evidence type="ECO:0000256" key="3">
    <source>
        <dbReference type="ARBA" id="ARBA00005848"/>
    </source>
</evidence>
<dbReference type="InterPro" id="IPR008640">
    <property type="entry name" value="Adhesin_Head_dom"/>
</dbReference>
<evidence type="ECO:0000256" key="2">
    <source>
        <dbReference type="ARBA" id="ARBA00004442"/>
    </source>
</evidence>
<evidence type="ECO:0000256" key="1">
    <source>
        <dbReference type="ARBA" id="ARBA00004241"/>
    </source>
</evidence>
<dbReference type="Gene3D" id="2.150.10.10">
    <property type="entry name" value="Serralysin-like metalloprotease, C-terminal"/>
    <property type="match status" value="1"/>
</dbReference>
<evidence type="ECO:0000256" key="8">
    <source>
        <dbReference type="ARBA" id="ARBA00022927"/>
    </source>
</evidence>
<keyword evidence="6" id="KW-0812">Transmembrane</keyword>
<evidence type="ECO:0000256" key="9">
    <source>
        <dbReference type="ARBA" id="ARBA00023136"/>
    </source>
</evidence>
<feature type="domain" description="Trimeric autotransporter adhesin YadA-like stalk" evidence="13">
    <location>
        <begin position="222"/>
        <end position="252"/>
    </location>
</feature>
<evidence type="ECO:0000256" key="4">
    <source>
        <dbReference type="ARBA" id="ARBA00022448"/>
    </source>
</evidence>
<comment type="similarity">
    <text evidence="3">Belongs to the autotransporter-2 (AT-2) (TC 1.B.40) family.</text>
</comment>
<reference evidence="15" key="1">
    <citation type="submission" date="2010-12" db="EMBL/GenBank/DDBJ databases">
        <title>Complete sequence of Variovorax paradoxus EPS.</title>
        <authorList>
            <consortium name="US DOE Joint Genome Institute"/>
            <person name="Lucas S."/>
            <person name="Copeland A."/>
            <person name="Lapidus A."/>
            <person name="Cheng J.-F."/>
            <person name="Goodwin L."/>
            <person name="Pitluck S."/>
            <person name="Teshima H."/>
            <person name="Detter J.C."/>
            <person name="Han C."/>
            <person name="Tapia R."/>
            <person name="Land M."/>
            <person name="Hauser L."/>
            <person name="Kyrpides N."/>
            <person name="Ivanova N."/>
            <person name="Ovchinnikova G."/>
            <person name="Orwin P."/>
            <person name="Han J.-I.G."/>
            <person name="Woyke T."/>
        </authorList>
    </citation>
    <scope>NUCLEOTIDE SEQUENCE [LARGE SCALE GENOMIC DNA]</scope>
    <source>
        <strain evidence="15">EPS</strain>
    </source>
</reference>
<keyword evidence="8" id="KW-0653">Protein transport</keyword>
<feature type="domain" description="Trimeric autotransporter adhesin YadA-like head" evidence="12">
    <location>
        <begin position="97"/>
        <end position="118"/>
    </location>
</feature>
<dbReference type="AlphaFoldDB" id="E6V3L6"/>
<dbReference type="STRING" id="595537.Varpa_1586"/>
<dbReference type="Pfam" id="PF05662">
    <property type="entry name" value="YadA_stalk"/>
    <property type="match status" value="2"/>
</dbReference>
<keyword evidence="10" id="KW-0998">Cell outer membrane</keyword>
<comment type="subcellular location">
    <subcellularLocation>
        <location evidence="2">Cell outer membrane</location>
    </subcellularLocation>
    <subcellularLocation>
        <location evidence="1">Cell surface</location>
    </subcellularLocation>
</comment>
<dbReference type="EMBL" id="CP002417">
    <property type="protein sequence ID" value="ADU35796.1"/>
    <property type="molecule type" value="Genomic_DNA"/>
</dbReference>
<feature type="domain" description="Trimeric autotransporter adhesin YadA-like head" evidence="12">
    <location>
        <begin position="2"/>
        <end position="28"/>
    </location>
</feature>
<dbReference type="eggNOG" id="COG5295">
    <property type="taxonomic scope" value="Bacteria"/>
</dbReference>
<feature type="domain" description="Trimeric autotransporter adhesin YadA-like C-terminal membrane anchor" evidence="11">
    <location>
        <begin position="275"/>
        <end position="329"/>
    </location>
</feature>
<accession>E6V3L6</accession>
<dbReference type="SUPFAM" id="SSF54523">
    <property type="entry name" value="Pili subunits"/>
    <property type="match status" value="1"/>
</dbReference>
<dbReference type="Gene3D" id="6.10.250.2040">
    <property type="match status" value="1"/>
</dbReference>
<keyword evidence="4" id="KW-0813">Transport</keyword>
<dbReference type="GO" id="GO:0009986">
    <property type="term" value="C:cell surface"/>
    <property type="evidence" value="ECO:0007669"/>
    <property type="project" value="UniProtKB-SubCell"/>
</dbReference>
<dbReference type="KEGG" id="vpe:Varpa_1586"/>
<keyword evidence="7" id="KW-0732">Signal</keyword>
<dbReference type="GO" id="GO:0009279">
    <property type="term" value="C:cell outer membrane"/>
    <property type="evidence" value="ECO:0007669"/>
    <property type="project" value="UniProtKB-SubCell"/>
</dbReference>
<evidence type="ECO:0000259" key="13">
    <source>
        <dbReference type="Pfam" id="PF05662"/>
    </source>
</evidence>
<dbReference type="InterPro" id="IPR008635">
    <property type="entry name" value="Coiled_stalk_dom"/>
</dbReference>
<dbReference type="SUPFAM" id="SSF101967">
    <property type="entry name" value="Adhesin YadA, collagen-binding domain"/>
    <property type="match status" value="2"/>
</dbReference>
<name>E6V3L6_VARPE</name>
<dbReference type="InterPro" id="IPR011049">
    <property type="entry name" value="Serralysin-like_metalloprot_C"/>
</dbReference>
<evidence type="ECO:0000313" key="15">
    <source>
        <dbReference type="Proteomes" id="UP000008917"/>
    </source>
</evidence>
<dbReference type="GO" id="GO:0015031">
    <property type="term" value="P:protein transport"/>
    <property type="evidence" value="ECO:0007669"/>
    <property type="project" value="UniProtKB-KW"/>
</dbReference>